<evidence type="ECO:0000256" key="3">
    <source>
        <dbReference type="ARBA" id="ARBA00023002"/>
    </source>
</evidence>
<feature type="transmembrane region" description="Helical" evidence="6">
    <location>
        <begin position="20"/>
        <end position="43"/>
    </location>
</feature>
<name>A0A0G1XQB3_9BACT</name>
<sequence>MDTPQTKSFFDALPSKQAFWLGFVTAILALGTLGFILLGSCVLGGDCSVEAFAVADNDDSGVAAEVAAAAAAVPAPTATGVPAVTDADHIRGNEDAPITIIEYSDFQCPYCSRFHPTMLQVMDEYSDSVRWVFRHFPLSFHPEATPSANAAECASEQGKFWEYGDALFENQPSLGDTFYAQLAADLGLNTTQWQDCYDSEKYNDVIEAQAQAGGAAGVSGTPGSFVINRPPGPYVSQSYEIGFLFLILYPRQVDETCLLAYSAQS</sequence>
<dbReference type="InterPro" id="IPR013766">
    <property type="entry name" value="Thioredoxin_domain"/>
</dbReference>
<organism evidence="8 9">
    <name type="scientific">Candidatus Uhrbacteria bacterium GW2011_GWA2_52_8d</name>
    <dbReference type="NCBI Taxonomy" id="1618979"/>
    <lineage>
        <taxon>Bacteria</taxon>
        <taxon>Candidatus Uhriibacteriota</taxon>
    </lineage>
</organism>
<keyword evidence="3" id="KW-0560">Oxidoreductase</keyword>
<keyword evidence="5" id="KW-0676">Redox-active center</keyword>
<dbReference type="InterPro" id="IPR036249">
    <property type="entry name" value="Thioredoxin-like_sf"/>
</dbReference>
<reference evidence="8 9" key="1">
    <citation type="journal article" date="2015" name="Nature">
        <title>rRNA introns, odd ribosomes, and small enigmatic genomes across a large radiation of phyla.</title>
        <authorList>
            <person name="Brown C.T."/>
            <person name="Hug L.A."/>
            <person name="Thomas B.C."/>
            <person name="Sharon I."/>
            <person name="Castelle C.J."/>
            <person name="Singh A."/>
            <person name="Wilkins M.J."/>
            <person name="Williams K.H."/>
            <person name="Banfield J.F."/>
        </authorList>
    </citation>
    <scope>NUCLEOTIDE SEQUENCE [LARGE SCALE GENOMIC DNA]</scope>
</reference>
<keyword evidence="4" id="KW-1015">Disulfide bond</keyword>
<keyword evidence="6" id="KW-0472">Membrane</keyword>
<dbReference type="SUPFAM" id="SSF52833">
    <property type="entry name" value="Thioredoxin-like"/>
    <property type="match status" value="1"/>
</dbReference>
<comment type="similarity">
    <text evidence="1">Belongs to the thioredoxin family. DsbA subfamily.</text>
</comment>
<dbReference type="Gene3D" id="3.40.30.10">
    <property type="entry name" value="Glutaredoxin"/>
    <property type="match status" value="1"/>
</dbReference>
<feature type="domain" description="Thioredoxin" evidence="7">
    <location>
        <begin position="64"/>
        <end position="214"/>
    </location>
</feature>
<keyword evidence="6" id="KW-0812">Transmembrane</keyword>
<evidence type="ECO:0000256" key="6">
    <source>
        <dbReference type="SAM" id="Phobius"/>
    </source>
</evidence>
<evidence type="ECO:0000256" key="5">
    <source>
        <dbReference type="ARBA" id="ARBA00023284"/>
    </source>
</evidence>
<dbReference type="AlphaFoldDB" id="A0A0G1XQB3"/>
<evidence type="ECO:0000256" key="4">
    <source>
        <dbReference type="ARBA" id="ARBA00023157"/>
    </source>
</evidence>
<accession>A0A0G1XQB3</accession>
<protein>
    <submittedName>
        <fullName evidence="8">Periplasmic thiol:disulfide interchange protein DsbA</fullName>
    </submittedName>
</protein>
<gene>
    <name evidence="8" type="ORF">UY76_C0002G0007</name>
</gene>
<dbReference type="Proteomes" id="UP000034054">
    <property type="component" value="Unassembled WGS sequence"/>
</dbReference>
<dbReference type="InterPro" id="IPR012336">
    <property type="entry name" value="Thioredoxin-like_fold"/>
</dbReference>
<dbReference type="EMBL" id="LCRH01000002">
    <property type="protein sequence ID" value="KKW33453.1"/>
    <property type="molecule type" value="Genomic_DNA"/>
</dbReference>
<proteinExistence type="inferred from homology"/>
<dbReference type="Pfam" id="PF13462">
    <property type="entry name" value="Thioredoxin_4"/>
    <property type="match status" value="1"/>
</dbReference>
<keyword evidence="6" id="KW-1133">Transmembrane helix</keyword>
<comment type="caution">
    <text evidence="8">The sequence shown here is derived from an EMBL/GenBank/DDBJ whole genome shotgun (WGS) entry which is preliminary data.</text>
</comment>
<dbReference type="GO" id="GO:0016491">
    <property type="term" value="F:oxidoreductase activity"/>
    <property type="evidence" value="ECO:0007669"/>
    <property type="project" value="UniProtKB-KW"/>
</dbReference>
<keyword evidence="2" id="KW-0732">Signal</keyword>
<evidence type="ECO:0000313" key="8">
    <source>
        <dbReference type="EMBL" id="KKW33453.1"/>
    </source>
</evidence>
<dbReference type="PANTHER" id="PTHR13887:SF14">
    <property type="entry name" value="DISULFIDE BOND FORMATION PROTEIN D"/>
    <property type="match status" value="1"/>
</dbReference>
<evidence type="ECO:0000259" key="7">
    <source>
        <dbReference type="PROSITE" id="PS51352"/>
    </source>
</evidence>
<dbReference type="PROSITE" id="PS51352">
    <property type="entry name" value="THIOREDOXIN_2"/>
    <property type="match status" value="1"/>
</dbReference>
<evidence type="ECO:0000256" key="2">
    <source>
        <dbReference type="ARBA" id="ARBA00022729"/>
    </source>
</evidence>
<dbReference type="PANTHER" id="PTHR13887">
    <property type="entry name" value="GLUTATHIONE S-TRANSFERASE KAPPA"/>
    <property type="match status" value="1"/>
</dbReference>
<evidence type="ECO:0000313" key="9">
    <source>
        <dbReference type="Proteomes" id="UP000034054"/>
    </source>
</evidence>
<evidence type="ECO:0000256" key="1">
    <source>
        <dbReference type="ARBA" id="ARBA00005791"/>
    </source>
</evidence>